<dbReference type="OrthoDB" id="417415at2"/>
<evidence type="ECO:0000256" key="1">
    <source>
        <dbReference type="SAM" id="MobiDB-lite"/>
    </source>
</evidence>
<dbReference type="Proteomes" id="UP000016960">
    <property type="component" value="Unassembled WGS sequence"/>
</dbReference>
<dbReference type="STRING" id="582515.KR51_00022460"/>
<dbReference type="RefSeq" id="WP_022607382.1">
    <property type="nucleotide sequence ID" value="NZ_ASSJ01000053.1"/>
</dbReference>
<proteinExistence type="predicted"/>
<accession>U5D9C2</accession>
<feature type="region of interest" description="Disordered" evidence="1">
    <location>
        <begin position="257"/>
        <end position="279"/>
    </location>
</feature>
<gene>
    <name evidence="2" type="ORF">KR51_00022460</name>
</gene>
<reference evidence="2 3" key="1">
    <citation type="submission" date="2013-05" db="EMBL/GenBank/DDBJ databases">
        <title>Draft genome sequence of Rubidibacter lacunae KORDI 51-2.</title>
        <authorList>
            <person name="Choi D.H."/>
            <person name="Noh J.H."/>
            <person name="Kwon K.-K."/>
            <person name="Lee J.-H."/>
            <person name="Ryu J.-Y."/>
        </authorList>
    </citation>
    <scope>NUCLEOTIDE SEQUENCE [LARGE SCALE GENOMIC DNA]</scope>
    <source>
        <strain evidence="2 3">KORDI 51-2</strain>
    </source>
</reference>
<organism evidence="2 3">
    <name type="scientific">Rubidibacter lacunae KORDI 51-2</name>
    <dbReference type="NCBI Taxonomy" id="582515"/>
    <lineage>
        <taxon>Bacteria</taxon>
        <taxon>Bacillati</taxon>
        <taxon>Cyanobacteriota</taxon>
        <taxon>Cyanophyceae</taxon>
        <taxon>Oscillatoriophycideae</taxon>
        <taxon>Chroococcales</taxon>
        <taxon>Aphanothecaceae</taxon>
        <taxon>Rubidibacter</taxon>
    </lineage>
</organism>
<dbReference type="AlphaFoldDB" id="U5D9C2"/>
<evidence type="ECO:0000313" key="2">
    <source>
        <dbReference type="EMBL" id="ERN41183.1"/>
    </source>
</evidence>
<sequence>MISEPCHLKSATFASLLACSRDAFSGRLEFCAGSCHPWHLYFATGRLVWAMGGSHPQQRWRRQLKLAVADPAERTKLARRVAGDEQKARAALDEYAGRTRCSRYLVRMALEECLFDIMQAGEMNATSKGLASDRIQVRSFPGETLAGLPVENLPTISLKSLKRRSTATWQEWCELGLQNYSPRLAFVLVRPDYLHRNLSERAFRNLQSWLDGRRTFWDLAYHHRRPVSQVASAIARYWELGWIDFVKVSDLSPHSLTRSSAGRRDGHQGPGEPEDDSTFASLSGDMEIKLRQMDQLLERETVNLALLSDRVLRSLECMALLSQPQPQTDWSLTLP</sequence>
<protein>
    <submittedName>
        <fullName evidence="2">Uncharacterized protein</fullName>
    </submittedName>
</protein>
<name>U5D9C2_9CHRO</name>
<evidence type="ECO:0000313" key="3">
    <source>
        <dbReference type="Proteomes" id="UP000016960"/>
    </source>
</evidence>
<dbReference type="eggNOG" id="COG3706">
    <property type="taxonomic scope" value="Bacteria"/>
</dbReference>
<dbReference type="EMBL" id="ASSJ01000053">
    <property type="protein sequence ID" value="ERN41183.1"/>
    <property type="molecule type" value="Genomic_DNA"/>
</dbReference>
<comment type="caution">
    <text evidence="2">The sequence shown here is derived from an EMBL/GenBank/DDBJ whole genome shotgun (WGS) entry which is preliminary data.</text>
</comment>
<dbReference type="InParanoid" id="U5D9C2"/>
<keyword evidence="3" id="KW-1185">Reference proteome</keyword>